<dbReference type="InterPro" id="IPR013201">
    <property type="entry name" value="Prot_inhib_I29"/>
</dbReference>
<dbReference type="AlphaFoldDB" id="A0A7S1F752"/>
<dbReference type="InterPro" id="IPR038765">
    <property type="entry name" value="Papain-like_cys_pep_sf"/>
</dbReference>
<feature type="chain" id="PRO_5031119955" evidence="3">
    <location>
        <begin position="17"/>
        <end position="378"/>
    </location>
</feature>
<proteinExistence type="inferred from homology"/>
<sequence length="378" mass="41811">MFQHCVFVCMLVPSFAWRLRSFPGEMNLTPMEIPDQPQQVEDMYRSWWTAFGTEADQFSWNTDNHDKNYQNFHDNLAYIVKSNSRRPYKLGMGPFTHLSNEEFSRGGAFCHGKFSADERPDFKGRSTFLLADANRSALDAEEGPWEIDWVANGKVSAVKNQGSCASCWAFAIAGVLESRIALASGELSDLSTAEILDCAEPVVKQRGVGMLLHFAFDHIIKTGVAHRNADYTGSCEVGQLGNVLANYRAIEPESEASLKTAVAKGPVSSAIQADQPDMQFYVSGVITGAFCQVDLNHAVVVVGYGEDGLYEYWKIKNSWGTKWGEEGYARLCRNCNRNDWSGQCGLTLQASYPMITSQVYRSPLVFAAPADAPQTLAG</sequence>
<evidence type="ECO:0000256" key="1">
    <source>
        <dbReference type="ARBA" id="ARBA00008455"/>
    </source>
</evidence>
<name>A0A7S1F752_NOCSC</name>
<dbReference type="GO" id="GO:0006508">
    <property type="term" value="P:proteolysis"/>
    <property type="evidence" value="ECO:0007669"/>
    <property type="project" value="InterPro"/>
</dbReference>
<evidence type="ECO:0000313" key="6">
    <source>
        <dbReference type="EMBL" id="CAD8849035.1"/>
    </source>
</evidence>
<organism evidence="6">
    <name type="scientific">Noctiluca scintillans</name>
    <name type="common">Sea sparkle</name>
    <name type="synonym">Red tide dinoflagellate</name>
    <dbReference type="NCBI Taxonomy" id="2966"/>
    <lineage>
        <taxon>Eukaryota</taxon>
        <taxon>Sar</taxon>
        <taxon>Alveolata</taxon>
        <taxon>Dinophyceae</taxon>
        <taxon>Noctilucales</taxon>
        <taxon>Noctilucaceae</taxon>
        <taxon>Noctiluca</taxon>
    </lineage>
</organism>
<feature type="signal peptide" evidence="3">
    <location>
        <begin position="1"/>
        <end position="16"/>
    </location>
</feature>
<dbReference type="SMART" id="SM00645">
    <property type="entry name" value="Pept_C1"/>
    <property type="match status" value="1"/>
</dbReference>
<dbReference type="GO" id="GO:0008234">
    <property type="term" value="F:cysteine-type peptidase activity"/>
    <property type="evidence" value="ECO:0007669"/>
    <property type="project" value="InterPro"/>
</dbReference>
<gene>
    <name evidence="6" type="ORF">NSCI0253_LOCUS23385</name>
</gene>
<comment type="similarity">
    <text evidence="1">Belongs to the peptidase C1 family.</text>
</comment>
<dbReference type="Pfam" id="PF00112">
    <property type="entry name" value="Peptidase_C1"/>
    <property type="match status" value="1"/>
</dbReference>
<evidence type="ECO:0000256" key="2">
    <source>
        <dbReference type="ARBA" id="ARBA00023145"/>
    </source>
</evidence>
<accession>A0A7S1F752</accession>
<evidence type="ECO:0000256" key="3">
    <source>
        <dbReference type="SAM" id="SignalP"/>
    </source>
</evidence>
<feature type="domain" description="Peptidase C1A papain C-terminal" evidence="4">
    <location>
        <begin position="143"/>
        <end position="354"/>
    </location>
</feature>
<dbReference type="SUPFAM" id="SSF54001">
    <property type="entry name" value="Cysteine proteinases"/>
    <property type="match status" value="1"/>
</dbReference>
<protein>
    <submittedName>
        <fullName evidence="6">Uncharacterized protein</fullName>
    </submittedName>
</protein>
<evidence type="ECO:0000259" key="5">
    <source>
        <dbReference type="SMART" id="SM00848"/>
    </source>
</evidence>
<dbReference type="PANTHER" id="PTHR12411">
    <property type="entry name" value="CYSTEINE PROTEASE FAMILY C1-RELATED"/>
    <property type="match status" value="1"/>
</dbReference>
<dbReference type="InterPro" id="IPR025660">
    <property type="entry name" value="Pept_his_AS"/>
</dbReference>
<dbReference type="InterPro" id="IPR000668">
    <property type="entry name" value="Peptidase_C1A_C"/>
</dbReference>
<keyword evidence="3" id="KW-0732">Signal</keyword>
<reference evidence="6" key="1">
    <citation type="submission" date="2021-01" db="EMBL/GenBank/DDBJ databases">
        <authorList>
            <person name="Corre E."/>
            <person name="Pelletier E."/>
            <person name="Niang G."/>
            <person name="Scheremetjew M."/>
            <person name="Finn R."/>
            <person name="Kale V."/>
            <person name="Holt S."/>
            <person name="Cochrane G."/>
            <person name="Meng A."/>
            <person name="Brown T."/>
            <person name="Cohen L."/>
        </authorList>
    </citation>
    <scope>NUCLEOTIDE SEQUENCE</scope>
</reference>
<keyword evidence="2" id="KW-0865">Zymogen</keyword>
<dbReference type="EMBL" id="HBFQ01033235">
    <property type="protein sequence ID" value="CAD8849035.1"/>
    <property type="molecule type" value="Transcribed_RNA"/>
</dbReference>
<dbReference type="InterPro" id="IPR013128">
    <property type="entry name" value="Peptidase_C1A"/>
</dbReference>
<evidence type="ECO:0000259" key="4">
    <source>
        <dbReference type="SMART" id="SM00645"/>
    </source>
</evidence>
<dbReference type="SMART" id="SM00848">
    <property type="entry name" value="Inhibitor_I29"/>
    <property type="match status" value="1"/>
</dbReference>
<dbReference type="PRINTS" id="PR00705">
    <property type="entry name" value="PAPAIN"/>
</dbReference>
<dbReference type="PROSITE" id="PS00639">
    <property type="entry name" value="THIOL_PROTEASE_HIS"/>
    <property type="match status" value="1"/>
</dbReference>
<feature type="domain" description="Cathepsin propeptide inhibitor" evidence="5">
    <location>
        <begin position="48"/>
        <end position="103"/>
    </location>
</feature>
<dbReference type="InterPro" id="IPR039417">
    <property type="entry name" value="Peptidase_C1A_papain-like"/>
</dbReference>
<dbReference type="Gene3D" id="3.90.70.10">
    <property type="entry name" value="Cysteine proteinases"/>
    <property type="match status" value="1"/>
</dbReference>
<dbReference type="CDD" id="cd02248">
    <property type="entry name" value="Peptidase_C1A"/>
    <property type="match status" value="1"/>
</dbReference>
<dbReference type="Pfam" id="PF08246">
    <property type="entry name" value="Inhibitor_I29"/>
    <property type="match status" value="1"/>
</dbReference>